<evidence type="ECO:0008006" key="3">
    <source>
        <dbReference type="Google" id="ProtNLM"/>
    </source>
</evidence>
<dbReference type="Gene3D" id="2.40.70.10">
    <property type="entry name" value="Acid Proteases"/>
    <property type="match status" value="1"/>
</dbReference>
<evidence type="ECO:0000313" key="2">
    <source>
        <dbReference type="Proteomes" id="UP001412067"/>
    </source>
</evidence>
<gene>
    <name evidence="1" type="ORF">KSP40_PGU013883</name>
</gene>
<proteinExistence type="predicted"/>
<accession>A0ABR2MD43</accession>
<protein>
    <recommendedName>
        <fullName evidence="3">Peptidase A1 domain-containing protein</fullName>
    </recommendedName>
</protein>
<evidence type="ECO:0000313" key="1">
    <source>
        <dbReference type="EMBL" id="KAK8961611.1"/>
    </source>
</evidence>
<name>A0ABR2MD43_9ASPA</name>
<dbReference type="EMBL" id="JBBWWR010000009">
    <property type="protein sequence ID" value="KAK8961611.1"/>
    <property type="molecule type" value="Genomic_DNA"/>
</dbReference>
<keyword evidence="2" id="KW-1185">Reference proteome</keyword>
<organism evidence="1 2">
    <name type="scientific">Platanthera guangdongensis</name>
    <dbReference type="NCBI Taxonomy" id="2320717"/>
    <lineage>
        <taxon>Eukaryota</taxon>
        <taxon>Viridiplantae</taxon>
        <taxon>Streptophyta</taxon>
        <taxon>Embryophyta</taxon>
        <taxon>Tracheophyta</taxon>
        <taxon>Spermatophyta</taxon>
        <taxon>Magnoliopsida</taxon>
        <taxon>Liliopsida</taxon>
        <taxon>Asparagales</taxon>
        <taxon>Orchidaceae</taxon>
        <taxon>Orchidoideae</taxon>
        <taxon>Orchideae</taxon>
        <taxon>Orchidinae</taxon>
        <taxon>Platanthera</taxon>
    </lineage>
</organism>
<comment type="caution">
    <text evidence="1">The sequence shown here is derived from an EMBL/GenBank/DDBJ whole genome shotgun (WGS) entry which is preliminary data.</text>
</comment>
<dbReference type="InterPro" id="IPR021109">
    <property type="entry name" value="Peptidase_aspartic_dom_sf"/>
</dbReference>
<sequence length="138" mass="15839">MVVDSGTTFTMLPSDAHHRLTAKFRQQMEMRGFVAISDAEERTGLVPYYEYENESAYIWESNLLSEICIDDMGLAEVEHILESKAGINRCGRLRRSWRSCDILKDGEHLDLMLSYATCALPRRIQLGERPSLESHIDE</sequence>
<dbReference type="Proteomes" id="UP001412067">
    <property type="component" value="Unassembled WGS sequence"/>
</dbReference>
<dbReference type="PROSITE" id="PS00141">
    <property type="entry name" value="ASP_PROTEASE"/>
    <property type="match status" value="1"/>
</dbReference>
<reference evidence="1 2" key="1">
    <citation type="journal article" date="2022" name="Nat. Plants">
        <title>Genomes of leafy and leafless Platanthera orchids illuminate the evolution of mycoheterotrophy.</title>
        <authorList>
            <person name="Li M.H."/>
            <person name="Liu K.W."/>
            <person name="Li Z."/>
            <person name="Lu H.C."/>
            <person name="Ye Q.L."/>
            <person name="Zhang D."/>
            <person name="Wang J.Y."/>
            <person name="Li Y.F."/>
            <person name="Zhong Z.M."/>
            <person name="Liu X."/>
            <person name="Yu X."/>
            <person name="Liu D.K."/>
            <person name="Tu X.D."/>
            <person name="Liu B."/>
            <person name="Hao Y."/>
            <person name="Liao X.Y."/>
            <person name="Jiang Y.T."/>
            <person name="Sun W.H."/>
            <person name="Chen J."/>
            <person name="Chen Y.Q."/>
            <person name="Ai Y."/>
            <person name="Zhai J.W."/>
            <person name="Wu S.S."/>
            <person name="Zhou Z."/>
            <person name="Hsiao Y.Y."/>
            <person name="Wu W.L."/>
            <person name="Chen Y.Y."/>
            <person name="Lin Y.F."/>
            <person name="Hsu J.L."/>
            <person name="Li C.Y."/>
            <person name="Wang Z.W."/>
            <person name="Zhao X."/>
            <person name="Zhong W.Y."/>
            <person name="Ma X.K."/>
            <person name="Ma L."/>
            <person name="Huang J."/>
            <person name="Chen G.Z."/>
            <person name="Huang M.Z."/>
            <person name="Huang L."/>
            <person name="Peng D.H."/>
            <person name="Luo Y.B."/>
            <person name="Zou S.Q."/>
            <person name="Chen S.P."/>
            <person name="Lan S."/>
            <person name="Tsai W.C."/>
            <person name="Van de Peer Y."/>
            <person name="Liu Z.J."/>
        </authorList>
    </citation>
    <scope>NUCLEOTIDE SEQUENCE [LARGE SCALE GENOMIC DNA]</scope>
    <source>
        <strain evidence="1">Lor288</strain>
    </source>
</reference>
<dbReference type="InterPro" id="IPR001969">
    <property type="entry name" value="Aspartic_peptidase_AS"/>
</dbReference>